<feature type="compositionally biased region" description="Basic and acidic residues" evidence="1">
    <location>
        <begin position="628"/>
        <end position="637"/>
    </location>
</feature>
<dbReference type="EMBL" id="JAXCGZ010009701">
    <property type="protein sequence ID" value="KAK7076376.1"/>
    <property type="molecule type" value="Genomic_DNA"/>
</dbReference>
<protein>
    <submittedName>
        <fullName evidence="2">Uncharacterized protein</fullName>
    </submittedName>
</protein>
<keyword evidence="3" id="KW-1185">Reference proteome</keyword>
<feature type="region of interest" description="Disordered" evidence="1">
    <location>
        <begin position="533"/>
        <end position="563"/>
    </location>
</feature>
<gene>
    <name evidence="2" type="ORF">SK128_014790</name>
</gene>
<feature type="compositionally biased region" description="Acidic residues" evidence="1">
    <location>
        <begin position="72"/>
        <end position="106"/>
    </location>
</feature>
<feature type="compositionally biased region" description="Polar residues" evidence="1">
    <location>
        <begin position="410"/>
        <end position="420"/>
    </location>
</feature>
<evidence type="ECO:0000256" key="1">
    <source>
        <dbReference type="SAM" id="MobiDB-lite"/>
    </source>
</evidence>
<feature type="non-terminal residue" evidence="2">
    <location>
        <position position="637"/>
    </location>
</feature>
<accession>A0AAN8X537</accession>
<name>A0AAN8X537_HALRR</name>
<feature type="compositionally biased region" description="Basic residues" evidence="1">
    <location>
        <begin position="433"/>
        <end position="443"/>
    </location>
</feature>
<evidence type="ECO:0000313" key="3">
    <source>
        <dbReference type="Proteomes" id="UP001381693"/>
    </source>
</evidence>
<comment type="caution">
    <text evidence="2">The sequence shown here is derived from an EMBL/GenBank/DDBJ whole genome shotgun (WGS) entry which is preliminary data.</text>
</comment>
<feature type="region of interest" description="Disordered" evidence="1">
    <location>
        <begin position="1"/>
        <end position="185"/>
    </location>
</feature>
<evidence type="ECO:0000313" key="2">
    <source>
        <dbReference type="EMBL" id="KAK7076376.1"/>
    </source>
</evidence>
<feature type="region of interest" description="Disordered" evidence="1">
    <location>
        <begin position="410"/>
        <end position="443"/>
    </location>
</feature>
<feature type="compositionally biased region" description="Basic and acidic residues" evidence="1">
    <location>
        <begin position="421"/>
        <end position="432"/>
    </location>
</feature>
<organism evidence="2 3">
    <name type="scientific">Halocaridina rubra</name>
    <name type="common">Hawaiian red shrimp</name>
    <dbReference type="NCBI Taxonomy" id="373956"/>
    <lineage>
        <taxon>Eukaryota</taxon>
        <taxon>Metazoa</taxon>
        <taxon>Ecdysozoa</taxon>
        <taxon>Arthropoda</taxon>
        <taxon>Crustacea</taxon>
        <taxon>Multicrustacea</taxon>
        <taxon>Malacostraca</taxon>
        <taxon>Eumalacostraca</taxon>
        <taxon>Eucarida</taxon>
        <taxon>Decapoda</taxon>
        <taxon>Pleocyemata</taxon>
        <taxon>Caridea</taxon>
        <taxon>Atyoidea</taxon>
        <taxon>Atyidae</taxon>
        <taxon>Halocaridina</taxon>
    </lineage>
</organism>
<feature type="compositionally biased region" description="Polar residues" evidence="1">
    <location>
        <begin position="618"/>
        <end position="627"/>
    </location>
</feature>
<feature type="region of interest" description="Disordered" evidence="1">
    <location>
        <begin position="239"/>
        <end position="273"/>
    </location>
</feature>
<dbReference type="AlphaFoldDB" id="A0AAN8X537"/>
<dbReference type="Proteomes" id="UP001381693">
    <property type="component" value="Unassembled WGS sequence"/>
</dbReference>
<sequence length="637" mass="70055">MLSGPGNELPVPPVSYSSLIMPPDIPGKFKKIPHSTKLPDCVMSADDQDSSHSDSGQESEVGSILENAVADDWLESEDDPNVGDLDISDVEDEVENDVVTSDEDPDAIPKGLEGWVSPNHVNNEDSQEIWGSESEDATTGDQSATESENETESLLPEKSETQEKSNFPSGLESKNKSTSPGSVLCFDEYGNLTTYRPEVPIAPPMPPPVRETFERISNQEFLRAADGIVSDINESLNLKNHELAESSDNESQNAGAKPTKRRSPKGHESGEVGQMTEQELKQAFKEEFLTAATSRYGRTRKRKTEDGFFFGTINFNELRKITSTVSPKKGKGLTGNTKNLSPEQKLKMLSKEPTKVKTGLDDAFEAVMQDPILLGNADRSKNSPKLPITKGDNVTVQSSVSIEMNAHTSSAIHSGLANQESAKKSSVKEENKTHKKEGKLNRKKKFSQIKKETKIEPLTVANQENMPIPLKMELNTTLEDDVKLIKQAEKIKINKLSSRRRSEAMLLRENESVVSITSERMLRRRSDVDRIKNSLLTSKPLPSRKKITKTASPPPLENSILADPQAPAVLFESVKTKKEEEAIISDAKSAKGKRKSPANVAVHSRRLLRSSVDSSVLTPQMPSVTSESDTKPMGENL</sequence>
<proteinExistence type="predicted"/>
<feature type="region of interest" description="Disordered" evidence="1">
    <location>
        <begin position="585"/>
        <end position="637"/>
    </location>
</feature>
<reference evidence="2 3" key="1">
    <citation type="submission" date="2023-11" db="EMBL/GenBank/DDBJ databases">
        <title>Halocaridina rubra genome assembly.</title>
        <authorList>
            <person name="Smith C."/>
        </authorList>
    </citation>
    <scope>NUCLEOTIDE SEQUENCE [LARGE SCALE GENOMIC DNA]</scope>
    <source>
        <strain evidence="2">EP-1</strain>
        <tissue evidence="2">Whole</tissue>
    </source>
</reference>